<dbReference type="AlphaFoldDB" id="A0A9P4JQP1"/>
<reference evidence="1" key="1">
    <citation type="journal article" date="2020" name="Stud. Mycol.">
        <title>101 Dothideomycetes genomes: a test case for predicting lifestyles and emergence of pathogens.</title>
        <authorList>
            <person name="Haridas S."/>
            <person name="Albert R."/>
            <person name="Binder M."/>
            <person name="Bloem J."/>
            <person name="Labutti K."/>
            <person name="Salamov A."/>
            <person name="Andreopoulos B."/>
            <person name="Baker S."/>
            <person name="Barry K."/>
            <person name="Bills G."/>
            <person name="Bluhm B."/>
            <person name="Cannon C."/>
            <person name="Castanera R."/>
            <person name="Culley D."/>
            <person name="Daum C."/>
            <person name="Ezra D."/>
            <person name="Gonzalez J."/>
            <person name="Henrissat B."/>
            <person name="Kuo A."/>
            <person name="Liang C."/>
            <person name="Lipzen A."/>
            <person name="Lutzoni F."/>
            <person name="Magnuson J."/>
            <person name="Mondo S."/>
            <person name="Nolan M."/>
            <person name="Ohm R."/>
            <person name="Pangilinan J."/>
            <person name="Park H.-J."/>
            <person name="Ramirez L."/>
            <person name="Alfaro M."/>
            <person name="Sun H."/>
            <person name="Tritt A."/>
            <person name="Yoshinaga Y."/>
            <person name="Zwiers L.-H."/>
            <person name="Turgeon B."/>
            <person name="Goodwin S."/>
            <person name="Spatafora J."/>
            <person name="Crous P."/>
            <person name="Grigoriev I."/>
        </authorList>
    </citation>
    <scope>NUCLEOTIDE SEQUENCE</scope>
    <source>
        <strain evidence="1">ATCC 74209</strain>
    </source>
</reference>
<dbReference type="OrthoDB" id="5243686at2759"/>
<gene>
    <name evidence="1" type="ORF">GQ43DRAFT_239903</name>
</gene>
<name>A0A9P4JQP1_9PLEO</name>
<dbReference type="EMBL" id="ML993893">
    <property type="protein sequence ID" value="KAF2203806.1"/>
    <property type="molecule type" value="Genomic_DNA"/>
</dbReference>
<comment type="caution">
    <text evidence="1">The sequence shown here is derived from an EMBL/GenBank/DDBJ whole genome shotgun (WGS) entry which is preliminary data.</text>
</comment>
<evidence type="ECO:0000313" key="2">
    <source>
        <dbReference type="Proteomes" id="UP000799536"/>
    </source>
</evidence>
<keyword evidence="2" id="KW-1185">Reference proteome</keyword>
<sequence>MSPPFIFRIDEIQQAPDALPYANAYHHWIPTTNANANVRRSGGASGVYFRCDGQRIYPLQGGTLPQGSAFYKAFSVYYSIGRGFWVLEGDATTTTPHDHGQVWMPLTFDHENYSSFLTNAGEHNTLAAQRTDQRWPAMLLPDIYHAQFPTNAAHQSYGSLTGELPIFLALLAFSVERQNVQWAVTNCFRNGKWRAHNQQRHGRIHQRGVVVYVYTTTGSTPSELDQFEKGNLGKYFN</sequence>
<proteinExistence type="predicted"/>
<dbReference type="Proteomes" id="UP000799536">
    <property type="component" value="Unassembled WGS sequence"/>
</dbReference>
<protein>
    <submittedName>
        <fullName evidence="1">Uncharacterized protein</fullName>
    </submittedName>
</protein>
<evidence type="ECO:0000313" key="1">
    <source>
        <dbReference type="EMBL" id="KAF2203806.1"/>
    </source>
</evidence>
<organism evidence="1 2">
    <name type="scientific">Delitschia confertaspora ATCC 74209</name>
    <dbReference type="NCBI Taxonomy" id="1513339"/>
    <lineage>
        <taxon>Eukaryota</taxon>
        <taxon>Fungi</taxon>
        <taxon>Dikarya</taxon>
        <taxon>Ascomycota</taxon>
        <taxon>Pezizomycotina</taxon>
        <taxon>Dothideomycetes</taxon>
        <taxon>Pleosporomycetidae</taxon>
        <taxon>Pleosporales</taxon>
        <taxon>Delitschiaceae</taxon>
        <taxon>Delitschia</taxon>
    </lineage>
</organism>
<accession>A0A9P4JQP1</accession>